<feature type="transmembrane region" description="Helical" evidence="6">
    <location>
        <begin position="158"/>
        <end position="176"/>
    </location>
</feature>
<dbReference type="OrthoDB" id="2985014at2759"/>
<dbReference type="EMBL" id="JABSTR010000006">
    <property type="protein sequence ID" value="KAH9373445.1"/>
    <property type="molecule type" value="Genomic_DNA"/>
</dbReference>
<dbReference type="AlphaFoldDB" id="A0A9J6GD70"/>
<dbReference type="OMA" id="LTIHACA"/>
<feature type="region of interest" description="Disordered" evidence="5">
    <location>
        <begin position="418"/>
        <end position="439"/>
    </location>
</feature>
<dbReference type="PANTHER" id="PTHR11662">
    <property type="entry name" value="SOLUTE CARRIER FAMILY 17"/>
    <property type="match status" value="1"/>
</dbReference>
<evidence type="ECO:0000256" key="3">
    <source>
        <dbReference type="ARBA" id="ARBA00022989"/>
    </source>
</evidence>
<evidence type="ECO:0000256" key="1">
    <source>
        <dbReference type="ARBA" id="ARBA00004141"/>
    </source>
</evidence>
<keyword evidence="8" id="KW-1185">Reference proteome</keyword>
<dbReference type="PANTHER" id="PTHR11662:SF399">
    <property type="entry name" value="FI19708P1-RELATED"/>
    <property type="match status" value="1"/>
</dbReference>
<dbReference type="SUPFAM" id="SSF103473">
    <property type="entry name" value="MFS general substrate transporter"/>
    <property type="match status" value="1"/>
</dbReference>
<feature type="compositionally biased region" description="Polar residues" evidence="5">
    <location>
        <begin position="425"/>
        <end position="439"/>
    </location>
</feature>
<feature type="transmembrane region" description="Helical" evidence="6">
    <location>
        <begin position="52"/>
        <end position="73"/>
    </location>
</feature>
<protein>
    <submittedName>
        <fullName evidence="7">Uncharacterized protein</fullName>
    </submittedName>
</protein>
<feature type="transmembrane region" description="Helical" evidence="6">
    <location>
        <begin position="245"/>
        <end position="266"/>
    </location>
</feature>
<proteinExistence type="predicted"/>
<feature type="transmembrane region" description="Helical" evidence="6">
    <location>
        <begin position="316"/>
        <end position="333"/>
    </location>
</feature>
<feature type="transmembrane region" description="Helical" evidence="6">
    <location>
        <begin position="85"/>
        <end position="107"/>
    </location>
</feature>
<evidence type="ECO:0000256" key="4">
    <source>
        <dbReference type="ARBA" id="ARBA00023136"/>
    </source>
</evidence>
<feature type="transmembrane region" description="Helical" evidence="6">
    <location>
        <begin position="127"/>
        <end position="146"/>
    </location>
</feature>
<dbReference type="VEuPathDB" id="VectorBase:HLOH_046868"/>
<accession>A0A9J6GD70</accession>
<feature type="transmembrane region" description="Helical" evidence="6">
    <location>
        <begin position="14"/>
        <end position="32"/>
    </location>
</feature>
<comment type="caution">
    <text evidence="7">The sequence shown here is derived from an EMBL/GenBank/DDBJ whole genome shotgun (WGS) entry which is preliminary data.</text>
</comment>
<sequence length="439" mass="47601">MNNKCTCAAVPKRYLMMTLVIVGIQVILWQTVSYTTYCFKWKDYVPYRQKEPFVYSHLLGLLLSLMPASLVSVNCGANRVFGASLLTLSVLLEVAPLAIHLGIHGLAGAQFLNGAAEVGRFSTTINYFAVHSISQAFVVTSLYGVLADWTPVDERTTVVAIVTSSIAWFVLWYLLFFDDPYHNESVTEEERCRVTEGNGRTSPSSEPGPVPWRQILRSTPVHLVCLCVAAGMAEQRLGKYNFLMYLGGASTFPSLSSVLALAAAVVTCGVASDCLRNKGLVSTTGAARITCVGGLTIHACAIMLQGLKESRWIEHIAMTALGVFFVGIETSHLDMAPRHAPVLKALSATTLGVLLGGISVFAISDTSSLASHRLAHVFIPVAQVVTALLYLLYGRADLQTWDALPELREQNAVCESASPKGCQEEVQTQRPQGNIEENV</sequence>
<keyword evidence="3 6" id="KW-1133">Transmembrane helix</keyword>
<feature type="transmembrane region" description="Helical" evidence="6">
    <location>
        <begin position="375"/>
        <end position="393"/>
    </location>
</feature>
<dbReference type="Proteomes" id="UP000821853">
    <property type="component" value="Chromosome 4"/>
</dbReference>
<evidence type="ECO:0000313" key="8">
    <source>
        <dbReference type="Proteomes" id="UP000821853"/>
    </source>
</evidence>
<reference evidence="7 8" key="1">
    <citation type="journal article" date="2020" name="Cell">
        <title>Large-Scale Comparative Analyses of Tick Genomes Elucidate Their Genetic Diversity and Vector Capacities.</title>
        <authorList>
            <consortium name="Tick Genome and Microbiome Consortium (TIGMIC)"/>
            <person name="Jia N."/>
            <person name="Wang J."/>
            <person name="Shi W."/>
            <person name="Du L."/>
            <person name="Sun Y."/>
            <person name="Zhan W."/>
            <person name="Jiang J.F."/>
            <person name="Wang Q."/>
            <person name="Zhang B."/>
            <person name="Ji P."/>
            <person name="Bell-Sakyi L."/>
            <person name="Cui X.M."/>
            <person name="Yuan T.T."/>
            <person name="Jiang B.G."/>
            <person name="Yang W.F."/>
            <person name="Lam T.T."/>
            <person name="Chang Q.C."/>
            <person name="Ding S.J."/>
            <person name="Wang X.J."/>
            <person name="Zhu J.G."/>
            <person name="Ruan X.D."/>
            <person name="Zhao L."/>
            <person name="Wei J.T."/>
            <person name="Ye R.Z."/>
            <person name="Que T.C."/>
            <person name="Du C.H."/>
            <person name="Zhou Y.H."/>
            <person name="Cheng J.X."/>
            <person name="Dai P.F."/>
            <person name="Guo W.B."/>
            <person name="Han X.H."/>
            <person name="Huang E.J."/>
            <person name="Li L.F."/>
            <person name="Wei W."/>
            <person name="Gao Y.C."/>
            <person name="Liu J.Z."/>
            <person name="Shao H.Z."/>
            <person name="Wang X."/>
            <person name="Wang C.C."/>
            <person name="Yang T.C."/>
            <person name="Huo Q.B."/>
            <person name="Li W."/>
            <person name="Chen H.Y."/>
            <person name="Chen S.E."/>
            <person name="Zhou L.G."/>
            <person name="Ni X.B."/>
            <person name="Tian J.H."/>
            <person name="Sheng Y."/>
            <person name="Liu T."/>
            <person name="Pan Y.S."/>
            <person name="Xia L.Y."/>
            <person name="Li J."/>
            <person name="Zhao F."/>
            <person name="Cao W.C."/>
        </authorList>
    </citation>
    <scope>NUCLEOTIDE SEQUENCE [LARGE SCALE GENOMIC DNA]</scope>
    <source>
        <strain evidence="7">HaeL-2018</strain>
    </source>
</reference>
<dbReference type="InterPro" id="IPR036259">
    <property type="entry name" value="MFS_trans_sf"/>
</dbReference>
<dbReference type="GO" id="GO:0016020">
    <property type="term" value="C:membrane"/>
    <property type="evidence" value="ECO:0007669"/>
    <property type="project" value="UniProtKB-SubCell"/>
</dbReference>
<keyword evidence="2 6" id="KW-0812">Transmembrane</keyword>
<name>A0A9J6GD70_HAELO</name>
<dbReference type="InterPro" id="IPR050382">
    <property type="entry name" value="MFS_Na/Anion_cotransporter"/>
</dbReference>
<gene>
    <name evidence="7" type="ORF">HPB48_009490</name>
</gene>
<evidence type="ECO:0000256" key="5">
    <source>
        <dbReference type="SAM" id="MobiDB-lite"/>
    </source>
</evidence>
<keyword evidence="4 6" id="KW-0472">Membrane</keyword>
<comment type="subcellular location">
    <subcellularLocation>
        <location evidence="1">Membrane</location>
        <topology evidence="1">Multi-pass membrane protein</topology>
    </subcellularLocation>
</comment>
<feature type="transmembrane region" description="Helical" evidence="6">
    <location>
        <begin position="345"/>
        <end position="363"/>
    </location>
</feature>
<evidence type="ECO:0000256" key="2">
    <source>
        <dbReference type="ARBA" id="ARBA00022692"/>
    </source>
</evidence>
<organism evidence="7 8">
    <name type="scientific">Haemaphysalis longicornis</name>
    <name type="common">Bush tick</name>
    <dbReference type="NCBI Taxonomy" id="44386"/>
    <lineage>
        <taxon>Eukaryota</taxon>
        <taxon>Metazoa</taxon>
        <taxon>Ecdysozoa</taxon>
        <taxon>Arthropoda</taxon>
        <taxon>Chelicerata</taxon>
        <taxon>Arachnida</taxon>
        <taxon>Acari</taxon>
        <taxon>Parasitiformes</taxon>
        <taxon>Ixodida</taxon>
        <taxon>Ixodoidea</taxon>
        <taxon>Ixodidae</taxon>
        <taxon>Haemaphysalinae</taxon>
        <taxon>Haemaphysalis</taxon>
    </lineage>
</organism>
<evidence type="ECO:0000256" key="6">
    <source>
        <dbReference type="SAM" id="Phobius"/>
    </source>
</evidence>
<feature type="transmembrane region" description="Helical" evidence="6">
    <location>
        <begin position="286"/>
        <end position="304"/>
    </location>
</feature>
<evidence type="ECO:0000313" key="7">
    <source>
        <dbReference type="EMBL" id="KAH9373445.1"/>
    </source>
</evidence>